<dbReference type="EMBL" id="CAMGYJ010000009">
    <property type="protein sequence ID" value="CAI0540956.1"/>
    <property type="molecule type" value="Genomic_DNA"/>
</dbReference>
<gene>
    <name evidence="2" type="ORF">LITE_LOCUS41903</name>
</gene>
<feature type="compositionally biased region" description="Polar residues" evidence="1">
    <location>
        <begin position="86"/>
        <end position="105"/>
    </location>
</feature>
<proteinExistence type="predicted"/>
<evidence type="ECO:0000256" key="1">
    <source>
        <dbReference type="SAM" id="MobiDB-lite"/>
    </source>
</evidence>
<sequence length="140" mass="15427">EIQISSKPHSATFPQIPNQRHTQTQFFFLPTSVIPKKLQSFAVILARMKQPVFSSTSWSRIHRREGNSNTSNSSTKKKKEGREEQGNSSGSNNRNPFQDLSNGGSFTDVNSSIVTVGSSSSSVSSIEAPKGCLRVYEHKP</sequence>
<accession>A0AAV0Q7E0</accession>
<reference evidence="2" key="1">
    <citation type="submission" date="2022-08" db="EMBL/GenBank/DDBJ databases">
        <authorList>
            <person name="Gutierrez-Valencia J."/>
        </authorList>
    </citation>
    <scope>NUCLEOTIDE SEQUENCE</scope>
</reference>
<protein>
    <submittedName>
        <fullName evidence="2">Uncharacterized protein</fullName>
    </submittedName>
</protein>
<keyword evidence="3" id="KW-1185">Reference proteome</keyword>
<evidence type="ECO:0000313" key="2">
    <source>
        <dbReference type="EMBL" id="CAI0540956.1"/>
    </source>
</evidence>
<feature type="non-terminal residue" evidence="2">
    <location>
        <position position="1"/>
    </location>
</feature>
<evidence type="ECO:0000313" key="3">
    <source>
        <dbReference type="Proteomes" id="UP001154282"/>
    </source>
</evidence>
<name>A0AAV0Q7E0_9ROSI</name>
<feature type="region of interest" description="Disordered" evidence="1">
    <location>
        <begin position="117"/>
        <end position="140"/>
    </location>
</feature>
<dbReference type="Proteomes" id="UP001154282">
    <property type="component" value="Unassembled WGS sequence"/>
</dbReference>
<comment type="caution">
    <text evidence="2">The sequence shown here is derived from an EMBL/GenBank/DDBJ whole genome shotgun (WGS) entry which is preliminary data.</text>
</comment>
<feature type="region of interest" description="Disordered" evidence="1">
    <location>
        <begin position="53"/>
        <end position="105"/>
    </location>
</feature>
<organism evidence="2 3">
    <name type="scientific">Linum tenue</name>
    <dbReference type="NCBI Taxonomy" id="586396"/>
    <lineage>
        <taxon>Eukaryota</taxon>
        <taxon>Viridiplantae</taxon>
        <taxon>Streptophyta</taxon>
        <taxon>Embryophyta</taxon>
        <taxon>Tracheophyta</taxon>
        <taxon>Spermatophyta</taxon>
        <taxon>Magnoliopsida</taxon>
        <taxon>eudicotyledons</taxon>
        <taxon>Gunneridae</taxon>
        <taxon>Pentapetalae</taxon>
        <taxon>rosids</taxon>
        <taxon>fabids</taxon>
        <taxon>Malpighiales</taxon>
        <taxon>Linaceae</taxon>
        <taxon>Linum</taxon>
    </lineage>
</organism>
<dbReference type="AlphaFoldDB" id="A0AAV0Q7E0"/>